<evidence type="ECO:0000313" key="2">
    <source>
        <dbReference type="Proteomes" id="UP000218896"/>
    </source>
</evidence>
<gene>
    <name evidence="1" type="ORF">CK501_09365</name>
</gene>
<dbReference type="Proteomes" id="UP000218896">
    <property type="component" value="Unassembled WGS sequence"/>
</dbReference>
<comment type="caution">
    <text evidence="1">The sequence shown here is derived from an EMBL/GenBank/DDBJ whole genome shotgun (WGS) entry which is preliminary data.</text>
</comment>
<dbReference type="RefSeq" id="WP_095617456.1">
    <property type="nucleotide sequence ID" value="NZ_NSKD01000003.1"/>
</dbReference>
<dbReference type="Pfam" id="PF25952">
    <property type="entry name" value="DUF7990"/>
    <property type="match status" value="1"/>
</dbReference>
<dbReference type="NCBIfam" id="NF041419">
    <property type="entry name" value="CC_star_Cory"/>
    <property type="match status" value="1"/>
</dbReference>
<dbReference type="InterPro" id="IPR058303">
    <property type="entry name" value="DUF7990"/>
</dbReference>
<dbReference type="InterPro" id="IPR047717">
    <property type="entry name" value="CC_star_Cory"/>
</dbReference>
<dbReference type="OrthoDB" id="5358049at2"/>
<organism evidence="1 2">
    <name type="scientific">Halovibrio salipaludis</name>
    <dbReference type="NCBI Taxonomy" id="2032626"/>
    <lineage>
        <taxon>Bacteria</taxon>
        <taxon>Pseudomonadati</taxon>
        <taxon>Pseudomonadota</taxon>
        <taxon>Gammaproteobacteria</taxon>
        <taxon>Oceanospirillales</taxon>
        <taxon>Halomonadaceae</taxon>
        <taxon>Halovibrio</taxon>
    </lineage>
</organism>
<sequence>MIREGLRRLFAFYDEMYQAPYRRIERRAQRRRDDLFRLMVLSESLGVPNPAAFYTLELVPFMLEDFHEWHQRMGMEHSPLEGFRCC</sequence>
<keyword evidence="2" id="KW-1185">Reference proteome</keyword>
<name>A0A2A2F7N6_9GAMM</name>
<protein>
    <recommendedName>
        <fullName evidence="3">DNA helicase</fullName>
    </recommendedName>
</protein>
<evidence type="ECO:0008006" key="3">
    <source>
        <dbReference type="Google" id="ProtNLM"/>
    </source>
</evidence>
<dbReference type="EMBL" id="NSKD01000003">
    <property type="protein sequence ID" value="PAU80622.1"/>
    <property type="molecule type" value="Genomic_DNA"/>
</dbReference>
<accession>A0A2A2F7N6</accession>
<dbReference type="AlphaFoldDB" id="A0A2A2F7N6"/>
<reference evidence="1 2" key="1">
    <citation type="submission" date="2017-08" db="EMBL/GenBank/DDBJ databases">
        <title>Halovibrio sewagensis sp. nov., isolated from wastewater of high salinity.</title>
        <authorList>
            <person name="Dong X."/>
            <person name="Zhang G."/>
        </authorList>
    </citation>
    <scope>NUCLEOTIDE SEQUENCE [LARGE SCALE GENOMIC DNA]</scope>
    <source>
        <strain evidence="1 2">YL5-2</strain>
    </source>
</reference>
<evidence type="ECO:0000313" key="1">
    <source>
        <dbReference type="EMBL" id="PAU80622.1"/>
    </source>
</evidence>
<proteinExistence type="predicted"/>